<proteinExistence type="predicted"/>
<dbReference type="Proteomes" id="UP000801492">
    <property type="component" value="Unassembled WGS sequence"/>
</dbReference>
<comment type="caution">
    <text evidence="1">The sequence shown here is derived from an EMBL/GenBank/DDBJ whole genome shotgun (WGS) entry which is preliminary data.</text>
</comment>
<sequence length="153" mass="18238">MNQDKDKEKRKEQSQDIIEIQKTEIRRAIDKIENDKTPGEDKITGEMLKGGKEEITKLIQILFNEIMKNEQVPEQWTKTIIILLHKKEDTERIENYRPISLMTNMYKIFAHTIHSRIRPTLERSQPYEQAGFRKILLNNRPSTQYKSNNRKAQ</sequence>
<evidence type="ECO:0000313" key="1">
    <source>
        <dbReference type="EMBL" id="KAF2894945.1"/>
    </source>
</evidence>
<evidence type="ECO:0000313" key="2">
    <source>
        <dbReference type="Proteomes" id="UP000801492"/>
    </source>
</evidence>
<gene>
    <name evidence="1" type="ORF">ILUMI_11231</name>
</gene>
<organism evidence="1 2">
    <name type="scientific">Ignelater luminosus</name>
    <name type="common">Cucubano</name>
    <name type="synonym">Pyrophorus luminosus</name>
    <dbReference type="NCBI Taxonomy" id="2038154"/>
    <lineage>
        <taxon>Eukaryota</taxon>
        <taxon>Metazoa</taxon>
        <taxon>Ecdysozoa</taxon>
        <taxon>Arthropoda</taxon>
        <taxon>Hexapoda</taxon>
        <taxon>Insecta</taxon>
        <taxon>Pterygota</taxon>
        <taxon>Neoptera</taxon>
        <taxon>Endopterygota</taxon>
        <taxon>Coleoptera</taxon>
        <taxon>Polyphaga</taxon>
        <taxon>Elateriformia</taxon>
        <taxon>Elateroidea</taxon>
        <taxon>Elateridae</taxon>
        <taxon>Agrypninae</taxon>
        <taxon>Pyrophorini</taxon>
        <taxon>Ignelater</taxon>
    </lineage>
</organism>
<reference evidence="1" key="1">
    <citation type="submission" date="2019-08" db="EMBL/GenBank/DDBJ databases">
        <title>The genome of the North American firefly Photinus pyralis.</title>
        <authorList>
            <consortium name="Photinus pyralis genome working group"/>
            <person name="Fallon T.R."/>
            <person name="Sander Lower S.E."/>
            <person name="Weng J.-K."/>
        </authorList>
    </citation>
    <scope>NUCLEOTIDE SEQUENCE</scope>
    <source>
        <strain evidence="1">TRF0915ILg1</strain>
        <tissue evidence="1">Whole body</tissue>
    </source>
</reference>
<accession>A0A8K0G7Y0</accession>
<dbReference type="AlphaFoldDB" id="A0A8K0G7Y0"/>
<dbReference type="OrthoDB" id="6772200at2759"/>
<evidence type="ECO:0008006" key="3">
    <source>
        <dbReference type="Google" id="ProtNLM"/>
    </source>
</evidence>
<dbReference type="EMBL" id="VTPC01006409">
    <property type="protein sequence ID" value="KAF2894945.1"/>
    <property type="molecule type" value="Genomic_DNA"/>
</dbReference>
<protein>
    <recommendedName>
        <fullName evidence="3">Reverse transcriptase domain-containing protein</fullName>
    </recommendedName>
</protein>
<dbReference type="PANTHER" id="PTHR19446">
    <property type="entry name" value="REVERSE TRANSCRIPTASES"/>
    <property type="match status" value="1"/>
</dbReference>
<keyword evidence="2" id="KW-1185">Reference proteome</keyword>
<name>A0A8K0G7Y0_IGNLU</name>